<comment type="similarity">
    <text evidence="4">Belongs to the ubiquitin conjugation factor E4 family.</text>
</comment>
<comment type="subcellular location">
    <subcellularLocation>
        <location evidence="2">Cytoplasm</location>
    </subcellularLocation>
</comment>
<comment type="function">
    <text evidence="10">Ubiquitin-protein ligase that probably functions as an E3 ligase in conjunction with specific E1 and E2 ligases. May also function as an E4 ligase mediating the assembly of polyubiquitin chains on substrates ubiquitinated by another E3 ubiquitin ligase. Mediates 'Lys-48'-linked polyubiquitination of substrates.</text>
</comment>
<dbReference type="GeneID" id="101239969"/>
<evidence type="ECO:0000256" key="1">
    <source>
        <dbReference type="ARBA" id="ARBA00000900"/>
    </source>
</evidence>
<evidence type="ECO:0000256" key="5">
    <source>
        <dbReference type="ARBA" id="ARBA00012483"/>
    </source>
</evidence>
<dbReference type="SMART" id="SM00504">
    <property type="entry name" value="Ubox"/>
    <property type="match status" value="1"/>
</dbReference>
<evidence type="ECO:0000256" key="9">
    <source>
        <dbReference type="ARBA" id="ARBA00022990"/>
    </source>
</evidence>
<dbReference type="EC" id="2.3.2.27" evidence="5"/>
<dbReference type="Pfam" id="PF04564">
    <property type="entry name" value="U-box"/>
    <property type="match status" value="1"/>
</dbReference>
<evidence type="ECO:0000256" key="7">
    <source>
        <dbReference type="ARBA" id="ARBA00022679"/>
    </source>
</evidence>
<dbReference type="PANTHER" id="PTHR13931:SF16">
    <property type="entry name" value="UBIQUITIN CONJUGATION FACTOR E4 A"/>
    <property type="match status" value="1"/>
</dbReference>
<keyword evidence="13" id="KW-1185">Reference proteome</keyword>
<protein>
    <recommendedName>
        <fullName evidence="11">Ubiquitin conjugation factor E4 A</fullName>
        <ecNumber evidence="5">2.3.2.27</ecNumber>
    </recommendedName>
</protein>
<feature type="domain" description="U-box" evidence="12">
    <location>
        <begin position="995"/>
        <end position="1069"/>
    </location>
</feature>
<evidence type="ECO:0000256" key="10">
    <source>
        <dbReference type="ARBA" id="ARBA00037624"/>
    </source>
</evidence>
<comment type="pathway">
    <text evidence="3">Protein modification; protein ubiquitination.</text>
</comment>
<evidence type="ECO:0000313" key="14">
    <source>
        <dbReference type="RefSeq" id="XP_065655693.1"/>
    </source>
</evidence>
<dbReference type="Gene3D" id="3.30.40.10">
    <property type="entry name" value="Zinc/RING finger domain, C3HC4 (zinc finger)"/>
    <property type="match status" value="1"/>
</dbReference>
<keyword evidence="8" id="KW-0833">Ubl conjugation pathway</keyword>
<dbReference type="PANTHER" id="PTHR13931">
    <property type="entry name" value="UBIQUITINATION FACTOR E4"/>
    <property type="match status" value="1"/>
</dbReference>
<dbReference type="SUPFAM" id="SSF57850">
    <property type="entry name" value="RING/U-box"/>
    <property type="match status" value="1"/>
</dbReference>
<dbReference type="InterPro" id="IPR019474">
    <property type="entry name" value="Ub_conjug_fac_E4_core"/>
</dbReference>
<dbReference type="Proteomes" id="UP001652625">
    <property type="component" value="Chromosome 06"/>
</dbReference>
<evidence type="ECO:0000256" key="6">
    <source>
        <dbReference type="ARBA" id="ARBA00022490"/>
    </source>
</evidence>
<dbReference type="InterPro" id="IPR045132">
    <property type="entry name" value="UBE4"/>
</dbReference>
<dbReference type="InterPro" id="IPR003613">
    <property type="entry name" value="Ubox_domain"/>
</dbReference>
<evidence type="ECO:0000256" key="11">
    <source>
        <dbReference type="ARBA" id="ARBA00040077"/>
    </source>
</evidence>
<organism evidence="13 14">
    <name type="scientific">Hydra vulgaris</name>
    <name type="common">Hydra</name>
    <name type="synonym">Hydra attenuata</name>
    <dbReference type="NCBI Taxonomy" id="6087"/>
    <lineage>
        <taxon>Eukaryota</taxon>
        <taxon>Metazoa</taxon>
        <taxon>Cnidaria</taxon>
        <taxon>Hydrozoa</taxon>
        <taxon>Hydroidolina</taxon>
        <taxon>Anthoathecata</taxon>
        <taxon>Aplanulata</taxon>
        <taxon>Hydridae</taxon>
        <taxon>Hydra</taxon>
    </lineage>
</organism>
<comment type="catalytic activity">
    <reaction evidence="1">
        <text>S-ubiquitinyl-[E2 ubiquitin-conjugating enzyme]-L-cysteine + [acceptor protein]-L-lysine = [E2 ubiquitin-conjugating enzyme]-L-cysteine + N(6)-ubiquitinyl-[acceptor protein]-L-lysine.</text>
        <dbReference type="EC" id="2.3.2.27"/>
    </reaction>
</comment>
<dbReference type="InterPro" id="IPR013083">
    <property type="entry name" value="Znf_RING/FYVE/PHD"/>
</dbReference>
<proteinExistence type="inferred from homology"/>
<evidence type="ECO:0000256" key="2">
    <source>
        <dbReference type="ARBA" id="ARBA00004496"/>
    </source>
</evidence>
<reference evidence="14" key="1">
    <citation type="submission" date="2025-08" db="UniProtKB">
        <authorList>
            <consortium name="RefSeq"/>
        </authorList>
    </citation>
    <scope>IDENTIFICATION</scope>
</reference>
<keyword evidence="6" id="KW-0963">Cytoplasm</keyword>
<accession>A0ABM4C2A8</accession>
<dbReference type="RefSeq" id="XP_065655693.1">
    <property type="nucleotide sequence ID" value="XM_065799621.1"/>
</dbReference>
<dbReference type="PROSITE" id="PS51698">
    <property type="entry name" value="U_BOX"/>
    <property type="match status" value="1"/>
</dbReference>
<name>A0ABM4C2A8_HYDVU</name>
<evidence type="ECO:0000259" key="12">
    <source>
        <dbReference type="PROSITE" id="PS51698"/>
    </source>
</evidence>
<evidence type="ECO:0000313" key="13">
    <source>
        <dbReference type="Proteomes" id="UP001652625"/>
    </source>
</evidence>
<keyword evidence="7" id="KW-0808">Transferase</keyword>
<dbReference type="Pfam" id="PF10408">
    <property type="entry name" value="Ufd2P_core"/>
    <property type="match status" value="1"/>
</dbReference>
<evidence type="ECO:0000256" key="3">
    <source>
        <dbReference type="ARBA" id="ARBA00004906"/>
    </source>
</evidence>
<sequence length="1076" mass="124541">MSSEDNSLSKNPFIAFFGNVKQAEEYIKASRINVLTDSSFENLDEKINVEKNNSKIIVEKDTETVVNDITNEILNDYLQRIFLITLSSDTSNTGIIQYGGLPKRCIKLEELKNDLKSSNQPCQLSEFNLNQALMERLQMSEAKNNVCVQGNYHEKASAAVAEASEDLLIKYLSHCYKRLVSEEASLLRKNKDSLLAEKVLNLSKSCRRFIVSFTGTILLQPDIFPTNNPHVQLFNIIMQLSADPDMNEFLCKLVELHTDENDLSEIFRPLLDEIWERCVNLKLLHKDVSALLESIIFFSKYNSLTWILLKSPHWLPRFSSHLVTLGVAFSTQTLLGRLLQLSPIPNDVTTPSEHFLEPSRQSESQMNFITESLQRQTDFIVTKLHEFLYNIMKVPDAQHRVMYWIGLCLDCNKDRAKMYVDSSVVAPAGFFVNLTHVLLKFCQPFLVPNSNLLLKVDCRYGAIKTDHNLIRNKDTPIHCVGLSAANPMAHKSDNIPSIETDAIKFKFTADIFFLTHQCYKLGFIKVYEEYHELMKQLQKTSNTIRDLGIQGGADSAMEEIKNKFEFGMRLQLSMKAALCNSSLADLSIQFCAASSFWLIQQVLAGKDYLKMEQRELKAKYLTEEVPPLLTIIPEFLAENIGDTMRMMGYFNEETLERSANLRYIMEFFAVFLGSSARIKNPHLRAKLAESLAVFLPKETEQHNSLFSYSFRKKAFLESSVVPKILPKSLLQLFVDIEFTGHTMEFYQKFNYRHYMYGILEYIWNIPSYHTEFKKLDEEGKIQYKRDMVFSSFPRFINLLINDSTYLLDEALQNLVLIKTLENEKASKEWESLPTEERRVKEQNLQQYGYFAKNYNIMANETVHVLCYVTKDISRPFASPCMIDGMAAFLNYFLVHLVGPKRRELKVSDFQKYNFEPRKLVVNILSIYLSLGEDDDFCRAIVKDGRSYSTELFQASIELLERIEGRQEMVNEFRHFITRLDKWYEQLKLEEQEMPEPPDEFLDPISCVLMVDPVKLPSSGKIVCKSTISKHLLSDEKDPFNRSPLRLDQVIPCYELREQIRAWMLENKIDLKSFDRD</sequence>
<gene>
    <name evidence="14" type="primary">LOC101239969</name>
</gene>
<evidence type="ECO:0000256" key="8">
    <source>
        <dbReference type="ARBA" id="ARBA00022786"/>
    </source>
</evidence>
<evidence type="ECO:0000256" key="4">
    <source>
        <dbReference type="ARBA" id="ARBA00007434"/>
    </source>
</evidence>
<keyword evidence="9" id="KW-0007">Acetylation</keyword>